<dbReference type="EC" id="2.8.1.7" evidence="11"/>
<evidence type="ECO:0000256" key="6">
    <source>
        <dbReference type="ARBA" id="ARBA00022723"/>
    </source>
</evidence>
<keyword evidence="9 11" id="KW-0411">Iron-sulfur</keyword>
<dbReference type="Pfam" id="PF00266">
    <property type="entry name" value="Aminotran_5"/>
    <property type="match status" value="1"/>
</dbReference>
<dbReference type="GO" id="GO:0031071">
    <property type="term" value="F:cysteine desulfurase activity"/>
    <property type="evidence" value="ECO:0007669"/>
    <property type="project" value="UniProtKB-UniRule"/>
</dbReference>
<keyword evidence="4 11" id="KW-0808">Transferase</keyword>
<evidence type="ECO:0000256" key="11">
    <source>
        <dbReference type="HAMAP-Rule" id="MF_00331"/>
    </source>
</evidence>
<dbReference type="PIRSF" id="PIRSF005572">
    <property type="entry name" value="NifS"/>
    <property type="match status" value="1"/>
</dbReference>
<feature type="modified residue" description="N6-(pyridoxal phosphate)lysine" evidence="11">
    <location>
        <position position="203"/>
    </location>
</feature>
<dbReference type="RefSeq" id="WP_041350077.1">
    <property type="nucleotide sequence ID" value="NZ_CP069280.1"/>
</dbReference>
<dbReference type="Gene3D" id="3.40.640.10">
    <property type="entry name" value="Type I PLP-dependent aspartate aminotransferase-like (Major domain)"/>
    <property type="match status" value="1"/>
</dbReference>
<dbReference type="FunFam" id="3.40.640.10:FF:000003">
    <property type="entry name" value="Cysteine desulfurase IscS"/>
    <property type="match status" value="1"/>
</dbReference>
<evidence type="ECO:0000256" key="12">
    <source>
        <dbReference type="RuleBase" id="RU004504"/>
    </source>
</evidence>
<dbReference type="GO" id="GO:0046872">
    <property type="term" value="F:metal ion binding"/>
    <property type="evidence" value="ECO:0007669"/>
    <property type="project" value="UniProtKB-KW"/>
</dbReference>
<keyword evidence="8 11" id="KW-0408">Iron</keyword>
<dbReference type="AlphaFoldDB" id="A0ABD7CHK2"/>
<evidence type="ECO:0000313" key="14">
    <source>
        <dbReference type="EMBL" id="QRI52491.1"/>
    </source>
</evidence>
<dbReference type="PANTHER" id="PTHR11601:SF34">
    <property type="entry name" value="CYSTEINE DESULFURASE"/>
    <property type="match status" value="1"/>
</dbReference>
<reference evidence="14 15" key="1">
    <citation type="journal article" date="2014" name="J. Infect. Dis.">
        <title>Molecular characterization of a novel botulinum neurotoxin type H gene.</title>
        <authorList>
            <person name="Dover N."/>
            <person name="Barash J.R."/>
            <person name="Hill K.K."/>
            <person name="Xie G."/>
            <person name="Arnon S.S."/>
        </authorList>
    </citation>
    <scope>NUCLEOTIDE SEQUENCE [LARGE SCALE GENOMIC DNA]</scope>
    <source>
        <strain evidence="14 15">IBCA10-7060</strain>
    </source>
</reference>
<comment type="subunit">
    <text evidence="11">Homodimer. Forms a heterotetramer with IscU, interacts with other sulfur acceptors.</text>
</comment>
<evidence type="ECO:0000256" key="5">
    <source>
        <dbReference type="ARBA" id="ARBA00022714"/>
    </source>
</evidence>
<dbReference type="InterPro" id="IPR015424">
    <property type="entry name" value="PyrdxlP-dep_Trfase"/>
</dbReference>
<dbReference type="GO" id="GO:0044571">
    <property type="term" value="P:[2Fe-2S] cluster assembly"/>
    <property type="evidence" value="ECO:0007669"/>
    <property type="project" value="UniProtKB-UniRule"/>
</dbReference>
<keyword evidence="5 11" id="KW-0001">2Fe-2S</keyword>
<evidence type="ECO:0000256" key="7">
    <source>
        <dbReference type="ARBA" id="ARBA00022898"/>
    </source>
</evidence>
<keyword evidence="7 11" id="KW-0663">Pyridoxal phosphate</keyword>
<evidence type="ECO:0000256" key="1">
    <source>
        <dbReference type="ARBA" id="ARBA00001933"/>
    </source>
</evidence>
<evidence type="ECO:0000256" key="3">
    <source>
        <dbReference type="ARBA" id="ARBA00022490"/>
    </source>
</evidence>
<dbReference type="GO" id="GO:0051537">
    <property type="term" value="F:2 iron, 2 sulfur cluster binding"/>
    <property type="evidence" value="ECO:0007669"/>
    <property type="project" value="UniProtKB-UniRule"/>
</dbReference>
<dbReference type="NCBIfam" id="TIGR03402">
    <property type="entry name" value="FeS_nifS"/>
    <property type="match status" value="1"/>
</dbReference>
<dbReference type="Gene3D" id="1.10.260.50">
    <property type="match status" value="1"/>
</dbReference>
<comment type="catalytic activity">
    <reaction evidence="10 11">
        <text>(sulfur carrier)-H + L-cysteine = (sulfur carrier)-SH + L-alanine</text>
        <dbReference type="Rhea" id="RHEA:43892"/>
        <dbReference type="Rhea" id="RHEA-COMP:14737"/>
        <dbReference type="Rhea" id="RHEA-COMP:14739"/>
        <dbReference type="ChEBI" id="CHEBI:29917"/>
        <dbReference type="ChEBI" id="CHEBI:35235"/>
        <dbReference type="ChEBI" id="CHEBI:57972"/>
        <dbReference type="ChEBI" id="CHEBI:64428"/>
        <dbReference type="EC" id="2.8.1.7"/>
    </reaction>
</comment>
<evidence type="ECO:0000259" key="13">
    <source>
        <dbReference type="Pfam" id="PF00266"/>
    </source>
</evidence>
<dbReference type="Proteomes" id="UP000663464">
    <property type="component" value="Chromosome"/>
</dbReference>
<feature type="domain" description="Aminotransferase class V" evidence="13">
    <location>
        <begin position="5"/>
        <end position="369"/>
    </location>
</feature>
<feature type="binding site" evidence="11">
    <location>
        <position position="238"/>
    </location>
    <ligand>
        <name>pyridoxal 5'-phosphate</name>
        <dbReference type="ChEBI" id="CHEBI:597326"/>
    </ligand>
</feature>
<feature type="binding site" description="via persulfide group" evidence="11">
    <location>
        <position position="328"/>
    </location>
    <ligand>
        <name>[2Fe-2S] cluster</name>
        <dbReference type="ChEBI" id="CHEBI:190135"/>
        <note>ligand shared with IscU</note>
    </ligand>
</feature>
<feature type="binding site" evidence="11">
    <location>
        <position position="180"/>
    </location>
    <ligand>
        <name>pyridoxal 5'-phosphate</name>
        <dbReference type="ChEBI" id="CHEBI:597326"/>
    </ligand>
</feature>
<keyword evidence="6 11" id="KW-0479">Metal-binding</keyword>
<feature type="binding site" evidence="11">
    <location>
        <position position="152"/>
    </location>
    <ligand>
        <name>pyridoxal 5'-phosphate</name>
        <dbReference type="ChEBI" id="CHEBI:597326"/>
    </ligand>
</feature>
<feature type="active site" description="Cysteine persulfide intermediate" evidence="11">
    <location>
        <position position="328"/>
    </location>
</feature>
<dbReference type="GO" id="GO:1990221">
    <property type="term" value="C:L-cysteine desulfurase complex"/>
    <property type="evidence" value="ECO:0007669"/>
    <property type="project" value="UniProtKB-ARBA"/>
</dbReference>
<dbReference type="InterPro" id="IPR016454">
    <property type="entry name" value="Cysteine_dSase"/>
</dbReference>
<dbReference type="InterPro" id="IPR010240">
    <property type="entry name" value="Cys_deSase_IscS"/>
</dbReference>
<dbReference type="SUPFAM" id="SSF53383">
    <property type="entry name" value="PLP-dependent transferases"/>
    <property type="match status" value="1"/>
</dbReference>
<evidence type="ECO:0000256" key="4">
    <source>
        <dbReference type="ARBA" id="ARBA00022679"/>
    </source>
</evidence>
<dbReference type="Gene3D" id="3.90.1150.10">
    <property type="entry name" value="Aspartate Aminotransferase, domain 1"/>
    <property type="match status" value="1"/>
</dbReference>
<organism evidence="14 15">
    <name type="scientific">Clostridium botulinum</name>
    <dbReference type="NCBI Taxonomy" id="1491"/>
    <lineage>
        <taxon>Bacteria</taxon>
        <taxon>Bacillati</taxon>
        <taxon>Bacillota</taxon>
        <taxon>Clostridia</taxon>
        <taxon>Eubacteriales</taxon>
        <taxon>Clostridiaceae</taxon>
        <taxon>Clostridium</taxon>
    </lineage>
</organism>
<protein>
    <recommendedName>
        <fullName evidence="11">Cysteine desulfurase IscS</fullName>
        <ecNumber evidence="11">2.8.1.7</ecNumber>
    </recommendedName>
</protein>
<dbReference type="GO" id="GO:0030170">
    <property type="term" value="F:pyridoxal phosphate binding"/>
    <property type="evidence" value="ECO:0007669"/>
    <property type="project" value="UniProtKB-UniRule"/>
</dbReference>
<gene>
    <name evidence="14" type="primary">nifS</name>
    <name evidence="11" type="synonym">iscS</name>
    <name evidence="14" type="ORF">JQS73_13780</name>
</gene>
<keyword evidence="3 11" id="KW-0963">Cytoplasm</keyword>
<evidence type="ECO:0000256" key="9">
    <source>
        <dbReference type="ARBA" id="ARBA00023014"/>
    </source>
</evidence>
<proteinExistence type="inferred from homology"/>
<comment type="function">
    <text evidence="11">Master enzyme that delivers sulfur to a number of partners involved in Fe-S cluster assembly, tRNA modification or cofactor biosynthesis. Catalyzes the removal of elemental sulfur atoms from cysteine to produce alanine. Functions as a sulfur delivery protein for Fe-S cluster synthesis onto IscU, an Fe-S scaffold assembly protein, as well as other S acceptor proteins.</text>
</comment>
<dbReference type="PANTHER" id="PTHR11601">
    <property type="entry name" value="CYSTEINE DESULFURYLASE FAMILY MEMBER"/>
    <property type="match status" value="1"/>
</dbReference>
<dbReference type="HAMAP" id="MF_00331">
    <property type="entry name" value="Cys_desulf_IscS"/>
    <property type="match status" value="1"/>
</dbReference>
<comment type="cofactor">
    <cofactor evidence="1 11 12">
        <name>pyridoxal 5'-phosphate</name>
        <dbReference type="ChEBI" id="CHEBI:597326"/>
    </cofactor>
</comment>
<comment type="similarity">
    <text evidence="2 11">Belongs to the class-V pyridoxal-phosphate-dependent aminotransferase family. NifS/IscS subfamily.</text>
</comment>
<dbReference type="PROSITE" id="PS00595">
    <property type="entry name" value="AA_TRANSFER_CLASS_5"/>
    <property type="match status" value="1"/>
</dbReference>
<evidence type="ECO:0000313" key="15">
    <source>
        <dbReference type="Proteomes" id="UP000663464"/>
    </source>
</evidence>
<name>A0ABD7CHK2_CLOBO</name>
<dbReference type="NCBIfam" id="NF002806">
    <property type="entry name" value="PRK02948.1"/>
    <property type="match status" value="1"/>
</dbReference>
<comment type="subcellular location">
    <subcellularLocation>
        <location evidence="11">Cytoplasm</location>
    </subcellularLocation>
</comment>
<dbReference type="InterPro" id="IPR015421">
    <property type="entry name" value="PyrdxlP-dep_Trfase_major"/>
</dbReference>
<evidence type="ECO:0000256" key="8">
    <source>
        <dbReference type="ARBA" id="ARBA00023004"/>
    </source>
</evidence>
<dbReference type="InterPro" id="IPR017772">
    <property type="entry name" value="Cys_deSase_NifS_bac/arc"/>
</dbReference>
<dbReference type="EMBL" id="CP069280">
    <property type="protein sequence ID" value="QRI52491.1"/>
    <property type="molecule type" value="Genomic_DNA"/>
</dbReference>
<feature type="binding site" evidence="11">
    <location>
        <begin position="200"/>
        <end position="202"/>
    </location>
    <ligand>
        <name>pyridoxal 5'-phosphate</name>
        <dbReference type="ChEBI" id="CHEBI:597326"/>
    </ligand>
</feature>
<dbReference type="InterPro" id="IPR015422">
    <property type="entry name" value="PyrdxlP-dep_Trfase_small"/>
</dbReference>
<accession>A0ABD7CHK2</accession>
<dbReference type="InterPro" id="IPR000192">
    <property type="entry name" value="Aminotrans_V_dom"/>
</dbReference>
<dbReference type="InterPro" id="IPR020578">
    <property type="entry name" value="Aminotrans_V_PyrdxlP_BS"/>
</dbReference>
<comment type="pathway">
    <text evidence="11">Cofactor biosynthesis; iron-sulfur cluster biosynthesis.</text>
</comment>
<feature type="binding site" evidence="11">
    <location>
        <begin position="72"/>
        <end position="73"/>
    </location>
    <ligand>
        <name>pyridoxal 5'-phosphate</name>
        <dbReference type="ChEBI" id="CHEBI:597326"/>
    </ligand>
</feature>
<evidence type="ECO:0000256" key="2">
    <source>
        <dbReference type="ARBA" id="ARBA00006490"/>
    </source>
</evidence>
<evidence type="ECO:0000256" key="10">
    <source>
        <dbReference type="ARBA" id="ARBA00050776"/>
    </source>
</evidence>
<sequence>MNKQVYMDYSATTYTKPEVLEEMLPFFTENFGNPSSLYSFSDKTKKAVNLARERVSKALNAEKNEIFFTSGGSEADNWAIKGIAYANKKKGNHIITTKIEHHAILHTAQFLEKEGFKVTYLPVDEEGFVSVEDIKNAITDETILVSVMFANNEIGTIEPIKEIGKLCKEKNIYFHTDAVQAIGHVDIDVKDMNIDLLSMSAHKFYGPKGVGALYVRNGVKIQNLIHGGGQERGKRASTENIAGIVGLGKAIELAMENMPEENKKLSNLRGRLIRGIEERIPEVKLNGPKDMSKRLPNNVNFSFIGIEGETLLLDLDMNGIFGSTGSACASASLDPSHVLLSIGLPHEIAHGSLRLSLGAKNTEEDIDYVLEVLPKIIKQRREMSPLWEDYMKNKEEK</sequence>